<evidence type="ECO:0000313" key="2">
    <source>
        <dbReference type="EMBL" id="CAK5264371.1"/>
    </source>
</evidence>
<feature type="region of interest" description="Disordered" evidence="1">
    <location>
        <begin position="644"/>
        <end position="701"/>
    </location>
</feature>
<feature type="region of interest" description="Disordered" evidence="1">
    <location>
        <begin position="444"/>
        <end position="463"/>
    </location>
</feature>
<proteinExistence type="predicted"/>
<keyword evidence="3" id="KW-1185">Reference proteome</keyword>
<evidence type="ECO:0000313" key="3">
    <source>
        <dbReference type="Proteomes" id="UP001295794"/>
    </source>
</evidence>
<feature type="region of interest" description="Disordered" evidence="1">
    <location>
        <begin position="135"/>
        <end position="400"/>
    </location>
</feature>
<feature type="compositionally biased region" description="Low complexity" evidence="1">
    <location>
        <begin position="259"/>
        <end position="270"/>
    </location>
</feature>
<feature type="compositionally biased region" description="Basic and acidic residues" evidence="1">
    <location>
        <begin position="221"/>
        <end position="232"/>
    </location>
</feature>
<feature type="compositionally biased region" description="Polar residues" evidence="1">
    <location>
        <begin position="520"/>
        <end position="530"/>
    </location>
</feature>
<feature type="compositionally biased region" description="Basic residues" evidence="1">
    <location>
        <begin position="233"/>
        <end position="243"/>
    </location>
</feature>
<protein>
    <submittedName>
        <fullName evidence="2">Uncharacterized protein</fullName>
    </submittedName>
</protein>
<feature type="compositionally biased region" description="Polar residues" evidence="1">
    <location>
        <begin position="271"/>
        <end position="280"/>
    </location>
</feature>
<evidence type="ECO:0000256" key="1">
    <source>
        <dbReference type="SAM" id="MobiDB-lite"/>
    </source>
</evidence>
<feature type="compositionally biased region" description="Basic and acidic residues" evidence="1">
    <location>
        <begin position="198"/>
        <end position="213"/>
    </location>
</feature>
<gene>
    <name evidence="2" type="ORF">MYCIT1_LOCUS4484</name>
</gene>
<feature type="region of interest" description="Disordered" evidence="1">
    <location>
        <begin position="477"/>
        <end position="530"/>
    </location>
</feature>
<feature type="compositionally biased region" description="Low complexity" evidence="1">
    <location>
        <begin position="684"/>
        <end position="696"/>
    </location>
</feature>
<accession>A0AAD2JW20</accession>
<feature type="region of interest" description="Disordered" evidence="1">
    <location>
        <begin position="727"/>
        <end position="807"/>
    </location>
</feature>
<dbReference type="EMBL" id="CAVNYO010000054">
    <property type="protein sequence ID" value="CAK5264371.1"/>
    <property type="molecule type" value="Genomic_DNA"/>
</dbReference>
<feature type="compositionally biased region" description="Polar residues" evidence="1">
    <location>
        <begin position="1"/>
        <end position="10"/>
    </location>
</feature>
<feature type="compositionally biased region" description="Polar residues" evidence="1">
    <location>
        <begin position="928"/>
        <end position="950"/>
    </location>
</feature>
<feature type="compositionally biased region" description="Basic and acidic residues" evidence="1">
    <location>
        <begin position="13"/>
        <end position="23"/>
    </location>
</feature>
<feature type="region of interest" description="Disordered" evidence="1">
    <location>
        <begin position="62"/>
        <end position="123"/>
    </location>
</feature>
<reference evidence="2" key="1">
    <citation type="submission" date="2023-11" db="EMBL/GenBank/DDBJ databases">
        <authorList>
            <person name="De Vega J J."/>
            <person name="De Vega J J."/>
        </authorList>
    </citation>
    <scope>NUCLEOTIDE SEQUENCE</scope>
</reference>
<dbReference type="Proteomes" id="UP001295794">
    <property type="component" value="Unassembled WGS sequence"/>
</dbReference>
<name>A0AAD2JW20_9AGAR</name>
<organism evidence="2 3">
    <name type="scientific">Mycena citricolor</name>
    <dbReference type="NCBI Taxonomy" id="2018698"/>
    <lineage>
        <taxon>Eukaryota</taxon>
        <taxon>Fungi</taxon>
        <taxon>Dikarya</taxon>
        <taxon>Basidiomycota</taxon>
        <taxon>Agaricomycotina</taxon>
        <taxon>Agaricomycetes</taxon>
        <taxon>Agaricomycetidae</taxon>
        <taxon>Agaricales</taxon>
        <taxon>Marasmiineae</taxon>
        <taxon>Mycenaceae</taxon>
        <taxon>Mycena</taxon>
    </lineage>
</organism>
<feature type="compositionally biased region" description="Low complexity" evidence="1">
    <location>
        <begin position="740"/>
        <end position="759"/>
    </location>
</feature>
<comment type="caution">
    <text evidence="2">The sequence shown here is derived from an EMBL/GenBank/DDBJ whole genome shotgun (WGS) entry which is preliminary data.</text>
</comment>
<feature type="region of interest" description="Disordered" evidence="1">
    <location>
        <begin position="1"/>
        <end position="28"/>
    </location>
</feature>
<sequence length="1015" mass="109436">MDIQMRQSTVPRAEARGPSEKKAQLHSLVISPNLDALLEHDERMRRTHHPMHHAHTSSLSTLYDSSATGHTSLPPPPRRTRTGGSASPVSPFMGQMSPIPMSPSTPMSSNGAHRPENNPYINPAPQFVLAKSSVMASPISPPPRSSSLSIGGMPMSPSTRPRGQDAKMEGTPQADGGFGGEEATDSRAWAPITAAQTVERRRSSSQARRESAPHSKGSVSSREEIVDKDKAKLRSKLKIPRRPRTADAVVYPRKLVKASSRTSSSSNEGSMPSQATSLSVSVGPPMPASPGRESFMDMFSPVADGMKKTRSSIYDDDDQFTKGSLSPLAAAPPSPLPVPRKRGPVLDLAKPPIPTTPKPDFRSLRRPTSQTVPSSPIAPPPVVPLPSQHPATMPPTTNFLNPSERAQLIKKSRKLAQMFGQTPGPADILLDGASKDTSFLALDVAEPRTTAKGKNKAPGHRPAASMNMLGQVPMTVRPVPPWPVPKRSAESPADSQGTWPALEHGKTIYMDANGRRRSEPNTPVTASDSASFMDFNSESESESNELSSPPLVPAVDDEAASIMTLSPDDSISVMGPSRLVHVPSVASLAPTISNASILTVEREEESDAESERRRARAKLAKLHRYLGSRVPANLVLGPAFAGKPLPAEQPESPMHSDFEGSPSGVLRGRHAIHPSTWTRRRRSSSAVLTSTPSSSDWSDDVDRVREELGDREKAMIVKRAKKVGKVFGVAPPPSLYSGASPTPSINGSGSGSGHSTKSTNQNQSSYTGKSRHSFVASPRTHQYPGSATGRKKKAGRPGTSDSAQHLLTPTESLTNLCDESIVYSHYQHSLNSLVDIIDRDDRESLVELHQYLNADDEDENISPTENYLGRHEYHLDPDATPLSSPVEFAPIGATSFASIGGILGAVNTVYDSPQSPRPKSERRRSMPARTSTVSLSSIVTANESPANSPTGEEFQTRRRRAAKLTQFFGVDYRELIDDVVESIEAGLEVERNRGTLKPAEAEALLLRLRTLRSKR</sequence>
<feature type="region of interest" description="Disordered" evidence="1">
    <location>
        <begin position="910"/>
        <end position="957"/>
    </location>
</feature>
<feature type="compositionally biased region" description="Low complexity" evidence="1">
    <location>
        <begin position="96"/>
        <end position="109"/>
    </location>
</feature>
<feature type="compositionally biased region" description="Basic residues" evidence="1">
    <location>
        <begin position="667"/>
        <end position="683"/>
    </location>
</feature>
<dbReference type="AlphaFoldDB" id="A0AAD2JW20"/>
<feature type="compositionally biased region" description="Polar residues" evidence="1">
    <location>
        <begin position="62"/>
        <end position="71"/>
    </location>
</feature>